<keyword evidence="3" id="KW-1185">Reference proteome</keyword>
<evidence type="ECO:0000313" key="3">
    <source>
        <dbReference type="Proteomes" id="UP000612808"/>
    </source>
</evidence>
<dbReference type="RefSeq" id="WP_203655264.1">
    <property type="nucleotide sequence ID" value="NZ_BAAAZM010000002.1"/>
</dbReference>
<protein>
    <submittedName>
        <fullName evidence="2">Uncharacterized protein</fullName>
    </submittedName>
</protein>
<keyword evidence="1" id="KW-0812">Transmembrane</keyword>
<evidence type="ECO:0000256" key="1">
    <source>
        <dbReference type="SAM" id="Phobius"/>
    </source>
</evidence>
<evidence type="ECO:0000313" key="2">
    <source>
        <dbReference type="EMBL" id="GID10140.1"/>
    </source>
</evidence>
<keyword evidence="1" id="KW-0472">Membrane</keyword>
<feature type="transmembrane region" description="Helical" evidence="1">
    <location>
        <begin position="47"/>
        <end position="67"/>
    </location>
</feature>
<accession>A0A8J3IWW3</accession>
<keyword evidence="1" id="KW-1133">Transmembrane helix</keyword>
<dbReference type="Proteomes" id="UP000612808">
    <property type="component" value="Unassembled WGS sequence"/>
</dbReference>
<feature type="transmembrane region" description="Helical" evidence="1">
    <location>
        <begin position="18"/>
        <end position="41"/>
    </location>
</feature>
<dbReference type="EMBL" id="BOMB01000004">
    <property type="protein sequence ID" value="GID10140.1"/>
    <property type="molecule type" value="Genomic_DNA"/>
</dbReference>
<sequence length="84" mass="8977">MEGLSVPGLLKGHRGPRVLAICGCAYGFLEGLPSAIVFAAGRGPLPLAGLELLMAAISVATLWFLVVPVESRDWFRPSTHENQF</sequence>
<name>A0A8J3IWW3_9ACTN</name>
<organism evidence="2 3">
    <name type="scientific">Actinocatenispora rupis</name>
    <dbReference type="NCBI Taxonomy" id="519421"/>
    <lineage>
        <taxon>Bacteria</taxon>
        <taxon>Bacillati</taxon>
        <taxon>Actinomycetota</taxon>
        <taxon>Actinomycetes</taxon>
        <taxon>Micromonosporales</taxon>
        <taxon>Micromonosporaceae</taxon>
        <taxon>Actinocatenispora</taxon>
    </lineage>
</organism>
<proteinExistence type="predicted"/>
<comment type="caution">
    <text evidence="2">The sequence shown here is derived from an EMBL/GenBank/DDBJ whole genome shotgun (WGS) entry which is preliminary data.</text>
</comment>
<gene>
    <name evidence="2" type="ORF">Aru02nite_10290</name>
</gene>
<reference evidence="2" key="1">
    <citation type="submission" date="2021-01" db="EMBL/GenBank/DDBJ databases">
        <title>Whole genome shotgun sequence of Actinocatenispora rupis NBRC 107355.</title>
        <authorList>
            <person name="Komaki H."/>
            <person name="Tamura T."/>
        </authorList>
    </citation>
    <scope>NUCLEOTIDE SEQUENCE</scope>
    <source>
        <strain evidence="2">NBRC 107355</strain>
    </source>
</reference>
<dbReference type="AlphaFoldDB" id="A0A8J3IWW3"/>